<dbReference type="GO" id="GO:0005774">
    <property type="term" value="C:vacuolar membrane"/>
    <property type="evidence" value="ECO:0007669"/>
    <property type="project" value="EnsemblFungi"/>
</dbReference>
<dbReference type="InterPro" id="IPR005225">
    <property type="entry name" value="Small_GTP-bd"/>
</dbReference>
<dbReference type="GO" id="GO:0000131">
    <property type="term" value="C:incipient cellular bud site"/>
    <property type="evidence" value="ECO:0007669"/>
    <property type="project" value="EnsemblFungi"/>
</dbReference>
<dbReference type="InterPro" id="IPR001806">
    <property type="entry name" value="Small_GTPase"/>
</dbReference>
<feature type="compositionally biased region" description="Polar residues" evidence="3">
    <location>
        <begin position="192"/>
        <end position="202"/>
    </location>
</feature>
<dbReference type="GO" id="GO:0000755">
    <property type="term" value="P:cytogamy"/>
    <property type="evidence" value="ECO:0007669"/>
    <property type="project" value="EnsemblFungi"/>
</dbReference>
<keyword evidence="5" id="KW-1185">Reference proteome</keyword>
<dbReference type="NCBIfam" id="TIGR00231">
    <property type="entry name" value="small_GTP"/>
    <property type="match status" value="1"/>
</dbReference>
<feature type="compositionally biased region" description="Basic residues" evidence="3">
    <location>
        <begin position="297"/>
        <end position="317"/>
    </location>
</feature>
<reference evidence="5" key="1">
    <citation type="submission" date="2016-11" db="EMBL/GenBank/DDBJ databases">
        <authorList>
            <person name="Guldener U."/>
        </authorList>
    </citation>
    <scope>NUCLEOTIDE SEQUENCE [LARGE SCALE GENOMIC DNA]</scope>
</reference>
<feature type="region of interest" description="Disordered" evidence="3">
    <location>
        <begin position="187"/>
        <end position="212"/>
    </location>
</feature>
<keyword evidence="2" id="KW-0342">GTP-binding</keyword>
<dbReference type="PROSITE" id="PS51420">
    <property type="entry name" value="RHO"/>
    <property type="match status" value="1"/>
</dbReference>
<keyword evidence="1" id="KW-0547">Nucleotide-binding</keyword>
<dbReference type="SMART" id="SM00173">
    <property type="entry name" value="RAS"/>
    <property type="match status" value="1"/>
</dbReference>
<dbReference type="Gene3D" id="3.40.50.300">
    <property type="entry name" value="P-loop containing nucleotide triphosphate hydrolases"/>
    <property type="match status" value="1"/>
</dbReference>
<dbReference type="SMART" id="SM00175">
    <property type="entry name" value="RAB"/>
    <property type="match status" value="1"/>
</dbReference>
<dbReference type="GO" id="GO:0032507">
    <property type="term" value="P:maintenance of protein location in cell"/>
    <property type="evidence" value="ECO:0007669"/>
    <property type="project" value="EnsemblFungi"/>
</dbReference>
<evidence type="ECO:0000256" key="3">
    <source>
        <dbReference type="SAM" id="MobiDB-lite"/>
    </source>
</evidence>
<evidence type="ECO:0000256" key="2">
    <source>
        <dbReference type="ARBA" id="ARBA00023134"/>
    </source>
</evidence>
<dbReference type="OrthoDB" id="5976022at2759"/>
<dbReference type="SMART" id="SM00174">
    <property type="entry name" value="RHO"/>
    <property type="match status" value="1"/>
</dbReference>
<dbReference type="GO" id="GO:0035025">
    <property type="term" value="P:positive regulation of Rho protein signal transduction"/>
    <property type="evidence" value="ECO:0007669"/>
    <property type="project" value="EnsemblFungi"/>
</dbReference>
<evidence type="ECO:0000313" key="4">
    <source>
        <dbReference type="EMBL" id="SGZ39133.1"/>
    </source>
</evidence>
<evidence type="ECO:0000256" key="1">
    <source>
        <dbReference type="ARBA" id="ARBA00022741"/>
    </source>
</evidence>
<dbReference type="GO" id="GO:0005886">
    <property type="term" value="C:plasma membrane"/>
    <property type="evidence" value="ECO:0007669"/>
    <property type="project" value="EnsemblFungi"/>
</dbReference>
<dbReference type="FunFam" id="3.40.50.300:FF:001423">
    <property type="entry name" value="Ras family GTPase"/>
    <property type="match status" value="1"/>
</dbReference>
<dbReference type="GO" id="GO:0005935">
    <property type="term" value="C:cellular bud neck"/>
    <property type="evidence" value="ECO:0007669"/>
    <property type="project" value="EnsemblFungi"/>
</dbReference>
<dbReference type="PROSITE" id="PS51421">
    <property type="entry name" value="RAS"/>
    <property type="match status" value="1"/>
</dbReference>
<dbReference type="GO" id="GO:0005525">
    <property type="term" value="F:GTP binding"/>
    <property type="evidence" value="ECO:0007669"/>
    <property type="project" value="UniProtKB-KW"/>
</dbReference>
<dbReference type="VEuPathDB" id="FungiDB:HGUI_01333"/>
<dbReference type="GO" id="GO:0032153">
    <property type="term" value="C:cell division site"/>
    <property type="evidence" value="ECO:0007669"/>
    <property type="project" value="EnsemblFungi"/>
</dbReference>
<feature type="region of interest" description="Disordered" evidence="3">
    <location>
        <begin position="264"/>
        <end position="317"/>
    </location>
</feature>
<dbReference type="GO" id="GO:0003924">
    <property type="term" value="F:GTPase activity"/>
    <property type="evidence" value="ECO:0007669"/>
    <property type="project" value="EnsemblFungi"/>
</dbReference>
<dbReference type="Proteomes" id="UP000183365">
    <property type="component" value="Unassembled WGS sequence"/>
</dbReference>
<dbReference type="InterPro" id="IPR020849">
    <property type="entry name" value="Small_GTPase_Ras-type"/>
</dbReference>
<dbReference type="Pfam" id="PF00071">
    <property type="entry name" value="Ras"/>
    <property type="match status" value="1"/>
</dbReference>
<evidence type="ECO:0000313" key="5">
    <source>
        <dbReference type="Proteomes" id="UP000183365"/>
    </source>
</evidence>
<proteinExistence type="predicted"/>
<feature type="compositionally biased region" description="Polar residues" evidence="3">
    <location>
        <begin position="279"/>
        <end position="296"/>
    </location>
</feature>
<dbReference type="GO" id="GO:0007120">
    <property type="term" value="P:axial cellular bud site selection"/>
    <property type="evidence" value="ECO:0007669"/>
    <property type="project" value="EnsemblFungi"/>
</dbReference>
<dbReference type="PRINTS" id="PR00449">
    <property type="entry name" value="RASTRNSFRMNG"/>
</dbReference>
<dbReference type="SUPFAM" id="SSF52540">
    <property type="entry name" value="P-loop containing nucleoside triphosphate hydrolases"/>
    <property type="match status" value="1"/>
</dbReference>
<dbReference type="AlphaFoldDB" id="A0A1L0CJZ0"/>
<sequence>MREYKLIVLGAGGVGKSCLTVQYISSQYIDSYDPTIEDSYNKIINIDNRIVELEILDTAGIEQFTAMRELYIKNGDGFLLVYSVNDQNSFKELIKLREQILKIKGSTENCLMVLVGNKADLNYMERKVSIQDGIDLSESWGGIPFYETSALLRNNVDEVFIDLVRQIIRKEINDQKKQIELKQPKNFDGIYHSSNKSKPYMQSSASSVNMSSNNLHENSIESFKRPVNLSQNTLIMSGHMRSRSQIGPSNLGPASQGLEKQNVINNSNNRSQSSIMNSGNNKLGENMTTVNNPNQTYKKRRNTVSGKKKKSTKCIIM</sequence>
<feature type="compositionally biased region" description="Low complexity" evidence="3">
    <location>
        <begin position="265"/>
        <end position="278"/>
    </location>
</feature>
<gene>
    <name evidence="4" type="ORF">HGUI_01333</name>
</gene>
<feature type="compositionally biased region" description="Low complexity" evidence="3">
    <location>
        <begin position="203"/>
        <end position="212"/>
    </location>
</feature>
<protein>
    <submittedName>
        <fullName evidence="4">Related to Ras-related protein RSR1</fullName>
    </submittedName>
</protein>
<dbReference type="GO" id="GO:0045184">
    <property type="term" value="P:establishment of protein localization"/>
    <property type="evidence" value="ECO:0007669"/>
    <property type="project" value="EnsemblFungi"/>
</dbReference>
<dbReference type="PANTHER" id="PTHR24070">
    <property type="entry name" value="RAS, DI-RAS, AND RHEB FAMILY MEMBERS OF SMALL GTPASE SUPERFAMILY"/>
    <property type="match status" value="1"/>
</dbReference>
<dbReference type="GO" id="GO:0007121">
    <property type="term" value="P:bipolar cellular bud site selection"/>
    <property type="evidence" value="ECO:0007669"/>
    <property type="project" value="EnsemblFungi"/>
</dbReference>
<dbReference type="InterPro" id="IPR027417">
    <property type="entry name" value="P-loop_NTPase"/>
</dbReference>
<name>A0A1L0CJZ0_9ASCO</name>
<dbReference type="GO" id="GO:2000114">
    <property type="term" value="P:regulation of establishment of cell polarity"/>
    <property type="evidence" value="ECO:0007669"/>
    <property type="project" value="EnsemblFungi"/>
</dbReference>
<accession>A0A1L0CJZ0</accession>
<dbReference type="EMBL" id="FQNF01000018">
    <property type="protein sequence ID" value="SGZ39133.1"/>
    <property type="molecule type" value="Genomic_DNA"/>
</dbReference>
<organism evidence="4 5">
    <name type="scientific">Hanseniaspora guilliermondii</name>
    <dbReference type="NCBI Taxonomy" id="56406"/>
    <lineage>
        <taxon>Eukaryota</taxon>
        <taxon>Fungi</taxon>
        <taxon>Dikarya</taxon>
        <taxon>Ascomycota</taxon>
        <taxon>Saccharomycotina</taxon>
        <taxon>Saccharomycetes</taxon>
        <taxon>Saccharomycodales</taxon>
        <taxon>Saccharomycodaceae</taxon>
        <taxon>Hanseniaspora</taxon>
    </lineage>
</organism>
<dbReference type="PROSITE" id="PS51419">
    <property type="entry name" value="RAB"/>
    <property type="match status" value="1"/>
</dbReference>
<dbReference type="GO" id="GO:0007264">
    <property type="term" value="P:small GTPase-mediated signal transduction"/>
    <property type="evidence" value="ECO:0007669"/>
    <property type="project" value="EnsemblFungi"/>
</dbReference>